<keyword evidence="4" id="KW-1185">Reference proteome</keyword>
<feature type="region of interest" description="Disordered" evidence="1">
    <location>
        <begin position="1"/>
        <end position="69"/>
    </location>
</feature>
<feature type="compositionally biased region" description="Basic and acidic residues" evidence="1">
    <location>
        <begin position="9"/>
        <end position="34"/>
    </location>
</feature>
<dbReference type="AlphaFoldDB" id="R7TMT2"/>
<feature type="compositionally biased region" description="Basic and acidic residues" evidence="1">
    <location>
        <begin position="43"/>
        <end position="69"/>
    </location>
</feature>
<sequence>MVSHHCASVRRDIAKIKMPSPKRDVTEVQMKDPENPLLGYGKEIGKKERKKEREDEQEEKGGRNRDLRSWPEAMYDLCQNTTMHGLKQTTEPQPFFIRRVNASNDKAYCRSSMIDASELMSTEFQLAAPTGGLAVACSLDNMNPQIKIDHDKV</sequence>
<dbReference type="HOGENOM" id="CLU_1715018_0_0_1"/>
<name>R7TMT2_CAPTE</name>
<reference evidence="2 4" key="2">
    <citation type="journal article" date="2013" name="Nature">
        <title>Insights into bilaterian evolution from three spiralian genomes.</title>
        <authorList>
            <person name="Simakov O."/>
            <person name="Marletaz F."/>
            <person name="Cho S.J."/>
            <person name="Edsinger-Gonzales E."/>
            <person name="Havlak P."/>
            <person name="Hellsten U."/>
            <person name="Kuo D.H."/>
            <person name="Larsson T."/>
            <person name="Lv J."/>
            <person name="Arendt D."/>
            <person name="Savage R."/>
            <person name="Osoegawa K."/>
            <person name="de Jong P."/>
            <person name="Grimwood J."/>
            <person name="Chapman J.A."/>
            <person name="Shapiro H."/>
            <person name="Aerts A."/>
            <person name="Otillar R.P."/>
            <person name="Terry A.Y."/>
            <person name="Boore J.L."/>
            <person name="Grigoriev I.V."/>
            <person name="Lindberg D.R."/>
            <person name="Seaver E.C."/>
            <person name="Weisblat D.A."/>
            <person name="Putnam N.H."/>
            <person name="Rokhsar D.S."/>
        </authorList>
    </citation>
    <scope>NUCLEOTIDE SEQUENCE</scope>
    <source>
        <strain evidence="2 4">I ESC-2004</strain>
    </source>
</reference>
<proteinExistence type="predicted"/>
<evidence type="ECO:0000256" key="1">
    <source>
        <dbReference type="SAM" id="MobiDB-lite"/>
    </source>
</evidence>
<accession>R7TMT2</accession>
<evidence type="ECO:0000313" key="2">
    <source>
        <dbReference type="EMBL" id="ELT94812.1"/>
    </source>
</evidence>
<dbReference type="Proteomes" id="UP000014760">
    <property type="component" value="Unassembled WGS sequence"/>
</dbReference>
<gene>
    <name evidence="2" type="ORF">CAPTEDRAFT_212994</name>
</gene>
<protein>
    <submittedName>
        <fullName evidence="2 3">Uncharacterized protein</fullName>
    </submittedName>
</protein>
<reference evidence="4" key="1">
    <citation type="submission" date="2012-12" db="EMBL/GenBank/DDBJ databases">
        <authorList>
            <person name="Hellsten U."/>
            <person name="Grimwood J."/>
            <person name="Chapman J.A."/>
            <person name="Shapiro H."/>
            <person name="Aerts A."/>
            <person name="Otillar R.P."/>
            <person name="Terry A.Y."/>
            <person name="Boore J.L."/>
            <person name="Simakov O."/>
            <person name="Marletaz F."/>
            <person name="Cho S.-J."/>
            <person name="Edsinger-Gonzales E."/>
            <person name="Havlak P."/>
            <person name="Kuo D.-H."/>
            <person name="Larsson T."/>
            <person name="Lv J."/>
            <person name="Arendt D."/>
            <person name="Savage R."/>
            <person name="Osoegawa K."/>
            <person name="de Jong P."/>
            <person name="Lindberg D.R."/>
            <person name="Seaver E.C."/>
            <person name="Weisblat D.A."/>
            <person name="Putnam N.H."/>
            <person name="Grigoriev I.V."/>
            <person name="Rokhsar D.S."/>
        </authorList>
    </citation>
    <scope>NUCLEOTIDE SEQUENCE</scope>
    <source>
        <strain evidence="4">I ESC-2004</strain>
    </source>
</reference>
<dbReference type="EMBL" id="KB309301">
    <property type="protein sequence ID" value="ELT94812.1"/>
    <property type="molecule type" value="Genomic_DNA"/>
</dbReference>
<reference evidence="3" key="3">
    <citation type="submission" date="2015-06" db="UniProtKB">
        <authorList>
            <consortium name="EnsemblMetazoa"/>
        </authorList>
    </citation>
    <scope>IDENTIFICATION</scope>
</reference>
<evidence type="ECO:0000313" key="3">
    <source>
        <dbReference type="EnsemblMetazoa" id="CapteP212994"/>
    </source>
</evidence>
<evidence type="ECO:0000313" key="4">
    <source>
        <dbReference type="Proteomes" id="UP000014760"/>
    </source>
</evidence>
<dbReference type="EMBL" id="AMQN01012108">
    <property type="status" value="NOT_ANNOTATED_CDS"/>
    <property type="molecule type" value="Genomic_DNA"/>
</dbReference>
<organism evidence="2">
    <name type="scientific">Capitella teleta</name>
    <name type="common">Polychaete worm</name>
    <dbReference type="NCBI Taxonomy" id="283909"/>
    <lineage>
        <taxon>Eukaryota</taxon>
        <taxon>Metazoa</taxon>
        <taxon>Spiralia</taxon>
        <taxon>Lophotrochozoa</taxon>
        <taxon>Annelida</taxon>
        <taxon>Polychaeta</taxon>
        <taxon>Sedentaria</taxon>
        <taxon>Scolecida</taxon>
        <taxon>Capitellidae</taxon>
        <taxon>Capitella</taxon>
    </lineage>
</organism>
<dbReference type="EnsemblMetazoa" id="CapteT212994">
    <property type="protein sequence ID" value="CapteP212994"/>
    <property type="gene ID" value="CapteG212994"/>
</dbReference>